<feature type="domain" description="Ribosomal RNA methyltransferase FtsJ" evidence="9">
    <location>
        <begin position="65"/>
        <end position="291"/>
    </location>
</feature>
<name>A0A8G0LNH1_9HYPO</name>
<dbReference type="GO" id="GO:0008650">
    <property type="term" value="F:rRNA (uridine-2'-O-)-methyltransferase activity"/>
    <property type="evidence" value="ECO:0007669"/>
    <property type="project" value="TreeGrafter"/>
</dbReference>
<dbReference type="Proteomes" id="UP000826661">
    <property type="component" value="Chromosome V"/>
</dbReference>
<feature type="compositionally biased region" description="Basic and acidic residues" evidence="8">
    <location>
        <begin position="150"/>
        <end position="160"/>
    </location>
</feature>
<dbReference type="Gene3D" id="3.40.50.150">
    <property type="entry name" value="Vaccinia Virus protein VP39"/>
    <property type="match status" value="1"/>
</dbReference>
<keyword evidence="4" id="KW-0808">Transferase</keyword>
<proteinExistence type="inferred from homology"/>
<dbReference type="SUPFAM" id="SSF53335">
    <property type="entry name" value="S-adenosyl-L-methionine-dependent methyltransferases"/>
    <property type="match status" value="1"/>
</dbReference>
<dbReference type="InterPro" id="IPR002877">
    <property type="entry name" value="RNA_MeTrfase_FtsJ_dom"/>
</dbReference>
<keyword evidence="2" id="KW-0698">rRNA processing</keyword>
<reference evidence="10 11" key="1">
    <citation type="journal article" date="2021" name="BMC Genomics">
        <title>Telomere-to-telomere genome assembly of asparaginase-producing Trichoderma simmonsii.</title>
        <authorList>
            <person name="Chung D."/>
            <person name="Kwon Y.M."/>
            <person name="Yang Y."/>
        </authorList>
    </citation>
    <scope>NUCLEOTIDE SEQUENCE [LARGE SCALE GENOMIC DNA]</scope>
    <source>
        <strain evidence="10 11">GH-Sj1</strain>
    </source>
</reference>
<evidence type="ECO:0000256" key="8">
    <source>
        <dbReference type="SAM" id="MobiDB-lite"/>
    </source>
</evidence>
<evidence type="ECO:0000256" key="5">
    <source>
        <dbReference type="ARBA" id="ARBA00022691"/>
    </source>
</evidence>
<evidence type="ECO:0000313" key="10">
    <source>
        <dbReference type="EMBL" id="QYT02806.1"/>
    </source>
</evidence>
<dbReference type="Pfam" id="PF01728">
    <property type="entry name" value="FtsJ"/>
    <property type="match status" value="1"/>
</dbReference>
<evidence type="ECO:0000256" key="6">
    <source>
        <dbReference type="ARBA" id="ARBA00041184"/>
    </source>
</evidence>
<dbReference type="AlphaFoldDB" id="A0A8G0LNH1"/>
<comment type="similarity">
    <text evidence="1">Belongs to the class I-like SAM-binding methyltransferase superfamily. RNA methyltransferase RlmE family.</text>
</comment>
<evidence type="ECO:0000256" key="3">
    <source>
        <dbReference type="ARBA" id="ARBA00022603"/>
    </source>
</evidence>
<dbReference type="HAMAP" id="MF_01547">
    <property type="entry name" value="RNA_methyltr_E"/>
    <property type="match status" value="1"/>
</dbReference>
<organism evidence="10 11">
    <name type="scientific">Trichoderma simmonsii</name>
    <dbReference type="NCBI Taxonomy" id="1491479"/>
    <lineage>
        <taxon>Eukaryota</taxon>
        <taxon>Fungi</taxon>
        <taxon>Dikarya</taxon>
        <taxon>Ascomycota</taxon>
        <taxon>Pezizomycotina</taxon>
        <taxon>Sordariomycetes</taxon>
        <taxon>Hypocreomycetidae</taxon>
        <taxon>Hypocreales</taxon>
        <taxon>Hypocreaceae</taxon>
        <taxon>Trichoderma</taxon>
    </lineage>
</organism>
<gene>
    <name evidence="10" type="ORF">H0G86_009792</name>
</gene>
<evidence type="ECO:0000256" key="4">
    <source>
        <dbReference type="ARBA" id="ARBA00022679"/>
    </source>
</evidence>
<dbReference type="InterPro" id="IPR029063">
    <property type="entry name" value="SAM-dependent_MTases_sf"/>
</dbReference>
<sequence>MLRPYQAVPRSLRLILRPWVLTSHGASLSSALRLNGARPSSSGTQWKQRQGRDAYVRHAKVQGLKSRAAFKLLEIDSKYKLFKKGQTVVDLGYAPGSWSQVAVDRTRPHGRVIGIDLIPAQPPQGVAAFQGDFLSPIVQKLVKEFITQSHSDRPPKAGRDDVDEDGDNTIIDQPSYIDRERHSAESTGSPSGSTSAESTSRNLVDVVLSDMLMNTSGIASRDHAGSMNLCEAALHFASDTLKPGGHLVCKFYTGAMDKSLEQQLKVLFSEVYREKPESSRAESKEAYFVALYRKAKATINH</sequence>
<protein>
    <recommendedName>
        <fullName evidence="6">rRNA methyltransferase 2, mitochondrial</fullName>
    </recommendedName>
</protein>
<dbReference type="PIRSF" id="PIRSF005461">
    <property type="entry name" value="23S_rRNA_mtase"/>
    <property type="match status" value="1"/>
</dbReference>
<dbReference type="GO" id="GO:0005739">
    <property type="term" value="C:mitochondrion"/>
    <property type="evidence" value="ECO:0007669"/>
    <property type="project" value="TreeGrafter"/>
</dbReference>
<dbReference type="PANTHER" id="PTHR10920:SF18">
    <property type="entry name" value="RRNA METHYLTRANSFERASE 2, MITOCHONDRIAL"/>
    <property type="match status" value="1"/>
</dbReference>
<accession>A0A8G0LNH1</accession>
<evidence type="ECO:0000313" key="11">
    <source>
        <dbReference type="Proteomes" id="UP000826661"/>
    </source>
</evidence>
<dbReference type="PANTHER" id="PTHR10920">
    <property type="entry name" value="RIBOSOMAL RNA METHYLTRANSFERASE"/>
    <property type="match status" value="1"/>
</dbReference>
<dbReference type="EMBL" id="CP075868">
    <property type="protein sequence ID" value="QYT02806.1"/>
    <property type="molecule type" value="Genomic_DNA"/>
</dbReference>
<evidence type="ECO:0000259" key="9">
    <source>
        <dbReference type="Pfam" id="PF01728"/>
    </source>
</evidence>
<keyword evidence="11" id="KW-1185">Reference proteome</keyword>
<feature type="region of interest" description="Disordered" evidence="8">
    <location>
        <begin position="146"/>
        <end position="200"/>
    </location>
</feature>
<evidence type="ECO:0000256" key="7">
    <source>
        <dbReference type="PIRSR" id="PIRSR005461-1"/>
    </source>
</evidence>
<keyword evidence="5 7" id="KW-0949">S-adenosyl-L-methionine</keyword>
<feature type="compositionally biased region" description="Low complexity" evidence="8">
    <location>
        <begin position="185"/>
        <end position="200"/>
    </location>
</feature>
<evidence type="ECO:0000256" key="2">
    <source>
        <dbReference type="ARBA" id="ARBA00022552"/>
    </source>
</evidence>
<dbReference type="InterPro" id="IPR050082">
    <property type="entry name" value="RNA_methyltr_RlmE"/>
</dbReference>
<feature type="active site" description="Proton acceptor" evidence="7">
    <location>
        <position position="250"/>
    </location>
</feature>
<dbReference type="InterPro" id="IPR015507">
    <property type="entry name" value="rRNA-MeTfrase_E"/>
</dbReference>
<keyword evidence="3 10" id="KW-0489">Methyltransferase</keyword>
<evidence type="ECO:0000256" key="1">
    <source>
        <dbReference type="ARBA" id="ARBA00009258"/>
    </source>
</evidence>